<dbReference type="RefSeq" id="WP_070123115.1">
    <property type="nucleotide sequence ID" value="NZ_MAXD01000019.1"/>
</dbReference>
<accession>A0A1E7XXM5</accession>
<protein>
    <submittedName>
        <fullName evidence="1">Uncharacterized protein</fullName>
    </submittedName>
</protein>
<proteinExistence type="predicted"/>
<dbReference type="EMBL" id="MAXD01000019">
    <property type="protein sequence ID" value="OFA33583.1"/>
    <property type="molecule type" value="Genomic_DNA"/>
</dbReference>
<name>A0A1E7XXM5_BIFAD</name>
<comment type="caution">
    <text evidence="1">The sequence shown here is derived from an EMBL/GenBank/DDBJ whole genome shotgun (WGS) entry which is preliminary data.</text>
</comment>
<dbReference type="AlphaFoldDB" id="A0A1E7XXM5"/>
<dbReference type="Proteomes" id="UP000175684">
    <property type="component" value="Unassembled WGS sequence"/>
</dbReference>
<gene>
    <name evidence="1" type="ORF">BBK15_10175</name>
</gene>
<organism evidence="1 2">
    <name type="scientific">Bifidobacterium adolescentis</name>
    <dbReference type="NCBI Taxonomy" id="1680"/>
    <lineage>
        <taxon>Bacteria</taxon>
        <taxon>Bacillati</taxon>
        <taxon>Actinomycetota</taxon>
        <taxon>Actinomycetes</taxon>
        <taxon>Bifidobacteriales</taxon>
        <taxon>Bifidobacteriaceae</taxon>
        <taxon>Bifidobacterium</taxon>
    </lineage>
</organism>
<reference evidence="1 2" key="1">
    <citation type="submission" date="2016-07" db="EMBL/GenBank/DDBJ databases">
        <title>Draft Genome Sequence of Bifidobacterium adolescentis strain Km 4.</title>
        <authorList>
            <person name="Danilenko V.N."/>
        </authorList>
    </citation>
    <scope>NUCLEOTIDE SEQUENCE [LARGE SCALE GENOMIC DNA]</scope>
    <source>
        <strain evidence="1 2">Km 4</strain>
    </source>
</reference>
<evidence type="ECO:0000313" key="1">
    <source>
        <dbReference type="EMBL" id="OFA33583.1"/>
    </source>
</evidence>
<evidence type="ECO:0000313" key="2">
    <source>
        <dbReference type="Proteomes" id="UP000175684"/>
    </source>
</evidence>
<sequence>MTDDNECYICGHALEEHAPYVVWHTGWDGCEECDRDYERGVSLCPVCIDALGYMGMTLGGNTYLPDLPFGEVGNWAYDTLWHAVWMPDDMTVGEAECARDHLDRKGLKDLDPAWDSLPLRWWDTPEEFKASEYAEPFLRRFGLDEGDLDRLAKACLEHGDVLDDWHTVTDARKVGERLRKG</sequence>